<dbReference type="InterPro" id="IPR012132">
    <property type="entry name" value="GMC_OxRdtase"/>
</dbReference>
<proteinExistence type="inferred from homology"/>
<feature type="domain" description="Glucose-methanol-choline oxidoreductase N-terminal" evidence="2">
    <location>
        <begin position="11"/>
        <end position="322"/>
    </location>
</feature>
<name>A0ABR0F2N0_ZASCE</name>
<keyword evidence="5" id="KW-1185">Reference proteome</keyword>
<evidence type="ECO:0000313" key="4">
    <source>
        <dbReference type="EMBL" id="KAK4507641.1"/>
    </source>
</evidence>
<dbReference type="PANTHER" id="PTHR11552:SF210">
    <property type="entry name" value="GLUCOSE-METHANOL-CHOLINE OXIDOREDUCTASE N-TERMINAL DOMAIN-CONTAINING PROTEIN-RELATED"/>
    <property type="match status" value="1"/>
</dbReference>
<dbReference type="Gene3D" id="3.30.560.10">
    <property type="entry name" value="Glucose Oxidase, domain 3"/>
    <property type="match status" value="1"/>
</dbReference>
<dbReference type="EMBL" id="JAXOVC010000001">
    <property type="protein sequence ID" value="KAK4507641.1"/>
    <property type="molecule type" value="Genomic_DNA"/>
</dbReference>
<dbReference type="SUPFAM" id="SSF51905">
    <property type="entry name" value="FAD/NAD(P)-binding domain"/>
    <property type="match status" value="1"/>
</dbReference>
<evidence type="ECO:0000259" key="3">
    <source>
        <dbReference type="Pfam" id="PF05199"/>
    </source>
</evidence>
<comment type="similarity">
    <text evidence="1">Belongs to the GMC oxidoreductase family.</text>
</comment>
<dbReference type="InterPro" id="IPR007867">
    <property type="entry name" value="GMC_OxRtase_C"/>
</dbReference>
<sequence length="597" mass="64637">MGSTGEGKDEFDIIIVGAGTSGCVLVNRLSEDPNVSILLIEAGEDRSTDENVYTPGLCTSLLGNDQYDWRYTSEVEPGINGRQILHPRGKIIGGTSSINSFALIYPSAAAMDAWAELGNKGWDWKTIGPYFKKFQTIYPPTPEVKKDLNVAHSDENIAASNGPLKAAFPPSVRPLQKAWVDTFRTLGLENRSDPLDGHALGGHTSTCHISGDRYERSHAGVAFFDPVRERKNVHLVSGALVRKVELEEQEDGLLRATGVLYSKSGAEFQVKAKKEVILASGVFNTPQLLELSGIGNPDILQKHGIEVKHANVNVGENLQDHIKAAISFEAIDGIEPTVEVPSSEMRAQYEKDRTGPWAWTAHSFAYLPLPPFLDTAGKEELNILISQHPPTSSSTFAKAHHAFITKTTLSPDQATVTAFQTGRPAAPVTSGRFISLCAMLSYPLSTGSSHIQSSDPTTKPKIHFNYYTHPLDLEIHARHVQSLHKLSRTQPLASFIKPGGRTLPPGLDASNLDDAKEICRGFSTTNYHPCGTAAMLPEAVGGVVDERLRVYGTGNLRVVDGSVVPVEPRGNLITVVYAVAERGADIIKEDLGLKGAS</sequence>
<evidence type="ECO:0000256" key="1">
    <source>
        <dbReference type="ARBA" id="ARBA00010790"/>
    </source>
</evidence>
<comment type="caution">
    <text evidence="4">The sequence shown here is derived from an EMBL/GenBank/DDBJ whole genome shotgun (WGS) entry which is preliminary data.</text>
</comment>
<gene>
    <name evidence="4" type="ORF">PRZ48_001376</name>
</gene>
<dbReference type="Gene3D" id="3.50.50.60">
    <property type="entry name" value="FAD/NAD(P)-binding domain"/>
    <property type="match status" value="1"/>
</dbReference>
<dbReference type="PANTHER" id="PTHR11552">
    <property type="entry name" value="GLUCOSE-METHANOL-CHOLINE GMC OXIDOREDUCTASE"/>
    <property type="match status" value="1"/>
</dbReference>
<feature type="domain" description="Glucose-methanol-choline oxidoreductase C-terminal" evidence="3">
    <location>
        <begin position="443"/>
        <end position="580"/>
    </location>
</feature>
<evidence type="ECO:0000313" key="5">
    <source>
        <dbReference type="Proteomes" id="UP001305779"/>
    </source>
</evidence>
<evidence type="ECO:0008006" key="6">
    <source>
        <dbReference type="Google" id="ProtNLM"/>
    </source>
</evidence>
<evidence type="ECO:0000259" key="2">
    <source>
        <dbReference type="Pfam" id="PF00732"/>
    </source>
</evidence>
<dbReference type="PIRSF" id="PIRSF000137">
    <property type="entry name" value="Alcohol_oxidase"/>
    <property type="match status" value="1"/>
</dbReference>
<accession>A0ABR0F2N0</accession>
<dbReference type="InterPro" id="IPR036188">
    <property type="entry name" value="FAD/NAD-bd_sf"/>
</dbReference>
<dbReference type="InterPro" id="IPR000172">
    <property type="entry name" value="GMC_OxRdtase_N"/>
</dbReference>
<organism evidence="4 5">
    <name type="scientific">Zasmidium cellare</name>
    <name type="common">Wine cellar mold</name>
    <name type="synonym">Racodium cellare</name>
    <dbReference type="NCBI Taxonomy" id="395010"/>
    <lineage>
        <taxon>Eukaryota</taxon>
        <taxon>Fungi</taxon>
        <taxon>Dikarya</taxon>
        <taxon>Ascomycota</taxon>
        <taxon>Pezizomycotina</taxon>
        <taxon>Dothideomycetes</taxon>
        <taxon>Dothideomycetidae</taxon>
        <taxon>Mycosphaerellales</taxon>
        <taxon>Mycosphaerellaceae</taxon>
        <taxon>Zasmidium</taxon>
    </lineage>
</organism>
<reference evidence="4 5" key="1">
    <citation type="journal article" date="2023" name="G3 (Bethesda)">
        <title>A chromosome-level genome assembly of Zasmidium syzygii isolated from banana leaves.</title>
        <authorList>
            <person name="van Westerhoven A.C."/>
            <person name="Mehrabi R."/>
            <person name="Talebi R."/>
            <person name="Steentjes M.B.F."/>
            <person name="Corcolon B."/>
            <person name="Chong P.A."/>
            <person name="Kema G.H.J."/>
            <person name="Seidl M.F."/>
        </authorList>
    </citation>
    <scope>NUCLEOTIDE SEQUENCE [LARGE SCALE GENOMIC DNA]</scope>
    <source>
        <strain evidence="4 5">P124</strain>
    </source>
</reference>
<dbReference type="Proteomes" id="UP001305779">
    <property type="component" value="Unassembled WGS sequence"/>
</dbReference>
<dbReference type="SUPFAM" id="SSF54373">
    <property type="entry name" value="FAD-linked reductases, C-terminal domain"/>
    <property type="match status" value="1"/>
</dbReference>
<protein>
    <recommendedName>
        <fullName evidence="6">Alcohol oxidase</fullName>
    </recommendedName>
</protein>
<dbReference type="Pfam" id="PF05199">
    <property type="entry name" value="GMC_oxred_C"/>
    <property type="match status" value="1"/>
</dbReference>
<dbReference type="Pfam" id="PF00732">
    <property type="entry name" value="GMC_oxred_N"/>
    <property type="match status" value="1"/>
</dbReference>